<dbReference type="OrthoDB" id="9807923at2"/>
<dbReference type="SUPFAM" id="SSF55961">
    <property type="entry name" value="Bet v1-like"/>
    <property type="match status" value="1"/>
</dbReference>
<dbReference type="SUPFAM" id="SSF55136">
    <property type="entry name" value="Probable bacterial effector-binding domain"/>
    <property type="match status" value="1"/>
</dbReference>
<reference evidence="3 4" key="1">
    <citation type="journal article" date="2013" name="Appl. Environ. Microbiol.">
        <title>The genome of the alga-associated marine flavobacterium Formosa agariphila KMM 3901T reveals a broad potential for degradation of algal polysaccharides.</title>
        <authorList>
            <person name="Mann A.J."/>
            <person name="Hahnke R.L."/>
            <person name="Huang S."/>
            <person name="Werner J."/>
            <person name="Xing P."/>
            <person name="Barbeyron T."/>
            <person name="Huettel B."/>
            <person name="Stueber K."/>
            <person name="Reinhardt R."/>
            <person name="Harder J."/>
            <person name="Gloeckner F.O."/>
            <person name="Amann R.I."/>
            <person name="Teeling H."/>
        </authorList>
    </citation>
    <scope>NUCLEOTIDE SEQUENCE [LARGE SCALE GENOMIC DNA]</scope>
    <source>
        <strain evidence="4">DSM 15362 / KCTC 12365 / LMG 23005 / KMM 3901</strain>
    </source>
</reference>
<dbReference type="Pfam" id="PF06445">
    <property type="entry name" value="GyrI-like"/>
    <property type="match status" value="1"/>
</dbReference>
<keyword evidence="4" id="KW-1185">Reference proteome</keyword>
<dbReference type="InterPro" id="IPR011256">
    <property type="entry name" value="Reg_factor_effector_dom_sf"/>
</dbReference>
<evidence type="ECO:0000313" key="4">
    <source>
        <dbReference type="Proteomes" id="UP000016160"/>
    </source>
</evidence>
<evidence type="ECO:0000256" key="1">
    <source>
        <dbReference type="SAM" id="Phobius"/>
    </source>
</evidence>
<dbReference type="PATRIC" id="fig|1347342.6.peg.729"/>
<dbReference type="InterPro" id="IPR010499">
    <property type="entry name" value="AraC_E-bd"/>
</dbReference>
<protein>
    <submittedName>
        <fullName evidence="3">Transcriptional regulator</fullName>
    </submittedName>
</protein>
<dbReference type="eggNOG" id="COG4978">
    <property type="taxonomic scope" value="Bacteria"/>
</dbReference>
<feature type="domain" description="AraC effector-binding" evidence="2">
    <location>
        <begin position="179"/>
        <end position="332"/>
    </location>
</feature>
<dbReference type="SMART" id="SM00871">
    <property type="entry name" value="AraC_E_bind"/>
    <property type="match status" value="1"/>
</dbReference>
<organism evidence="3 4">
    <name type="scientific">Formosa agariphila (strain DSM 15362 / KCTC 12365 / LMG 23005 / KMM 3901 / M-2Alg 35-1)</name>
    <dbReference type="NCBI Taxonomy" id="1347342"/>
    <lineage>
        <taxon>Bacteria</taxon>
        <taxon>Pseudomonadati</taxon>
        <taxon>Bacteroidota</taxon>
        <taxon>Flavobacteriia</taxon>
        <taxon>Flavobacteriales</taxon>
        <taxon>Flavobacteriaceae</taxon>
        <taxon>Formosa</taxon>
    </lineage>
</organism>
<dbReference type="RefSeq" id="WP_051774471.1">
    <property type="nucleotide sequence ID" value="NZ_HG315671.1"/>
</dbReference>
<accession>T2KI11</accession>
<dbReference type="HOGENOM" id="CLU_065770_1_0_10"/>
<evidence type="ECO:0000259" key="2">
    <source>
        <dbReference type="SMART" id="SM00871"/>
    </source>
</evidence>
<keyword evidence="1" id="KW-0472">Membrane</keyword>
<gene>
    <name evidence="3" type="ORF">BN863_7230</name>
</gene>
<dbReference type="EMBL" id="HG315671">
    <property type="protein sequence ID" value="CDF78435.1"/>
    <property type="molecule type" value="Genomic_DNA"/>
</dbReference>
<sequence length="356" mass="40469">MKSTKYILFILLIAFIGSAIYVAVQPNDISFSKTKTFDAPQEVVYNYINNLNNWGTWVPWKKTSTSDSILNTKDYTWLHDNAIGRITTTEVSKPSQIHQKIVFPEYPVSQLNWEIDSVSAKTSTVTFGMASKNIPFKKKAYYAFFGTLEDELAPKFETSLNQLDSLISASMKVYSITINGITNHSGSYYLYKTTSCKLANLQDKIQAIKPELTEYVIENNIPMAGFPFVLYNKLDTENDAVIFSYCIPTTTQVITTEPDILTGLLPSFRTLKTTLKGDYDHLDKAWKKTFEHLETNGIEKSNENLMLETYVTNPKYKINPADWITEIYVAIGNETDSIPLDLRNLKLPLEDDNDTL</sequence>
<keyword evidence="1" id="KW-1133">Transmembrane helix</keyword>
<dbReference type="STRING" id="1347342.BN863_7230"/>
<proteinExistence type="predicted"/>
<feature type="transmembrane region" description="Helical" evidence="1">
    <location>
        <begin position="6"/>
        <end position="24"/>
    </location>
</feature>
<dbReference type="Gene3D" id="3.20.80.10">
    <property type="entry name" value="Regulatory factor, effector binding domain"/>
    <property type="match status" value="1"/>
</dbReference>
<dbReference type="Proteomes" id="UP000016160">
    <property type="component" value="Chromosome"/>
</dbReference>
<evidence type="ECO:0000313" key="3">
    <source>
        <dbReference type="EMBL" id="CDF78435.1"/>
    </source>
</evidence>
<dbReference type="InterPro" id="IPR029442">
    <property type="entry name" value="GyrI-like"/>
</dbReference>
<dbReference type="AlphaFoldDB" id="T2KI11"/>
<name>T2KI11_FORAG</name>
<keyword evidence="1" id="KW-0812">Transmembrane</keyword>